<evidence type="ECO:0000313" key="2">
    <source>
        <dbReference type="Proteomes" id="UP001497472"/>
    </source>
</evidence>
<proteinExistence type="predicted"/>
<dbReference type="EMBL" id="CAVLEF010000279">
    <property type="protein sequence ID" value="CAK1554791.1"/>
    <property type="molecule type" value="Genomic_DNA"/>
</dbReference>
<comment type="caution">
    <text evidence="1">The sequence shown here is derived from an EMBL/GenBank/DDBJ whole genome shotgun (WGS) entry which is preliminary data.</text>
</comment>
<organism evidence="1 2">
    <name type="scientific">Leptosia nina</name>
    <dbReference type="NCBI Taxonomy" id="320188"/>
    <lineage>
        <taxon>Eukaryota</taxon>
        <taxon>Metazoa</taxon>
        <taxon>Ecdysozoa</taxon>
        <taxon>Arthropoda</taxon>
        <taxon>Hexapoda</taxon>
        <taxon>Insecta</taxon>
        <taxon>Pterygota</taxon>
        <taxon>Neoptera</taxon>
        <taxon>Endopterygota</taxon>
        <taxon>Lepidoptera</taxon>
        <taxon>Glossata</taxon>
        <taxon>Ditrysia</taxon>
        <taxon>Papilionoidea</taxon>
        <taxon>Pieridae</taxon>
        <taxon>Pierinae</taxon>
        <taxon>Leptosia</taxon>
    </lineage>
</organism>
<evidence type="ECO:0000313" key="1">
    <source>
        <dbReference type="EMBL" id="CAK1554791.1"/>
    </source>
</evidence>
<gene>
    <name evidence="1" type="ORF">LNINA_LOCUS13657</name>
</gene>
<accession>A0AAV1JZT3</accession>
<protein>
    <submittedName>
        <fullName evidence="1">Uncharacterized protein</fullName>
    </submittedName>
</protein>
<dbReference type="AlphaFoldDB" id="A0AAV1JZT3"/>
<reference evidence="1 2" key="1">
    <citation type="submission" date="2023-11" db="EMBL/GenBank/DDBJ databases">
        <authorList>
            <person name="Okamura Y."/>
        </authorList>
    </citation>
    <scope>NUCLEOTIDE SEQUENCE [LARGE SCALE GENOMIC DNA]</scope>
</reference>
<dbReference type="Proteomes" id="UP001497472">
    <property type="component" value="Unassembled WGS sequence"/>
</dbReference>
<keyword evidence="2" id="KW-1185">Reference proteome</keyword>
<sequence>MTIIINSPELVERFESIKRASGAGLKFAAHQVPPPTARPAPTATARRISRENVVHERPHVIFRSIQGRTRAVYQKYTTRPCDGPSIGWETADAGWNLRAGCQIKN</sequence>
<name>A0AAV1JZT3_9NEOP</name>